<evidence type="ECO:0000313" key="6">
    <source>
        <dbReference type="Proteomes" id="UP001279553"/>
    </source>
</evidence>
<feature type="domain" description="Transposase IS66 central" evidence="2">
    <location>
        <begin position="194"/>
        <end position="494"/>
    </location>
</feature>
<dbReference type="AlphaFoldDB" id="A0AAW9DLM4"/>
<feature type="domain" description="Transposase IS66 zinc-finger binding" evidence="3">
    <location>
        <begin position="133"/>
        <end position="178"/>
    </location>
</feature>
<evidence type="ECO:0000259" key="2">
    <source>
        <dbReference type="Pfam" id="PF03050"/>
    </source>
</evidence>
<dbReference type="PANTHER" id="PTHR33678:SF1">
    <property type="entry name" value="BLL1576 PROTEIN"/>
    <property type="match status" value="1"/>
</dbReference>
<dbReference type="InterPro" id="IPR024463">
    <property type="entry name" value="Transposase_TnpC_homeodom"/>
</dbReference>
<gene>
    <name evidence="5" type="ORF">SIL87_02140</name>
</gene>
<proteinExistence type="predicted"/>
<evidence type="ECO:0000256" key="1">
    <source>
        <dbReference type="SAM" id="MobiDB-lite"/>
    </source>
</evidence>
<dbReference type="Proteomes" id="UP001279553">
    <property type="component" value="Unassembled WGS sequence"/>
</dbReference>
<dbReference type="Pfam" id="PF13007">
    <property type="entry name" value="LZ_Tnp_IS66"/>
    <property type="match status" value="1"/>
</dbReference>
<sequence length="550" mass="60851">MDIDLLALPDDIAALKEIVRGAMSRADAAEADSAAARAAQSDTAAYIEHLKLQIEKLKRALYGPRAERTARLLDQMELKLEELEAAATEDELRAEQEAAKAKTTTVAGFTRKRPSRQPFPEHLPRERVVLPGPTQCFCCGGSRLAKLGESVTETLESTPRTFKVIQHVREKFTCRDCEKISQEPAPFHTIPRAFAGPSLLAMIAYDKFGLHQPLNRQSERFGLEGVPLSVSTLADLIGATCVALKPVYAFIKTMVFTGGRIHGDDTTVPVLAQGQTDIARVWVYVRDDRPFGGSGPPCAVFYYSRDRAGIHPQTHLAEYSGIFQADAYGGYNKLYVPTRSPGPIIEAACWAHGRRKFFELADIARNAKRRAQGKTPAFVAPMALAAVQRIDDLFEIERGINGQSPAERLAVRQQRSVPLVTELESWMRAERAKLSRHNDVAKAMDYMLNRWPAFTRFLTDGRICLTNNAAERALRTLALGRKSWLFAGSDRGGERAAMMYTLITTALCRARHNAVYAVRRTMPNGFRKMHGCRVSLGSSVAVDSVSFGIV</sequence>
<feature type="region of interest" description="Disordered" evidence="1">
    <location>
        <begin position="98"/>
        <end position="120"/>
    </location>
</feature>
<dbReference type="InterPro" id="IPR004291">
    <property type="entry name" value="Transposase_IS66_central"/>
</dbReference>
<evidence type="ECO:0000259" key="3">
    <source>
        <dbReference type="Pfam" id="PF13005"/>
    </source>
</evidence>
<feature type="domain" description="Transposase TnpC homeodomain" evidence="4">
    <location>
        <begin position="49"/>
        <end position="128"/>
    </location>
</feature>
<name>A0AAW9DLM4_ACIAO</name>
<dbReference type="InterPro" id="IPR024474">
    <property type="entry name" value="Znf_dom_IS66"/>
</dbReference>
<dbReference type="PANTHER" id="PTHR33678">
    <property type="entry name" value="BLL1576 PROTEIN"/>
    <property type="match status" value="1"/>
</dbReference>
<dbReference type="EMBL" id="JAWXYB010000008">
    <property type="protein sequence ID" value="MDX5929566.1"/>
    <property type="molecule type" value="Genomic_DNA"/>
</dbReference>
<evidence type="ECO:0000259" key="4">
    <source>
        <dbReference type="Pfam" id="PF13007"/>
    </source>
</evidence>
<dbReference type="InterPro" id="IPR052344">
    <property type="entry name" value="Transposase-related"/>
</dbReference>
<accession>A0AAW9DLM4</accession>
<dbReference type="Pfam" id="PF13005">
    <property type="entry name" value="zf-IS66"/>
    <property type="match status" value="1"/>
</dbReference>
<comment type="caution">
    <text evidence="5">The sequence shown here is derived from an EMBL/GenBank/DDBJ whole genome shotgun (WGS) entry which is preliminary data.</text>
</comment>
<organism evidence="5 6">
    <name type="scientific">Acidiphilium acidophilum</name>
    <name type="common">Thiobacillus acidophilus</name>
    <dbReference type="NCBI Taxonomy" id="76588"/>
    <lineage>
        <taxon>Bacteria</taxon>
        <taxon>Pseudomonadati</taxon>
        <taxon>Pseudomonadota</taxon>
        <taxon>Alphaproteobacteria</taxon>
        <taxon>Acetobacterales</taxon>
        <taxon>Acidocellaceae</taxon>
        <taxon>Acidiphilium</taxon>
    </lineage>
</organism>
<reference evidence="5 6" key="1">
    <citation type="submission" date="2023-11" db="EMBL/GenBank/DDBJ databases">
        <title>MicrobeMod: A computational toolkit for identifying prokaryotic methylation and restriction-modification with nanopore sequencing.</title>
        <authorList>
            <person name="Crits-Christoph A."/>
            <person name="Kang S.C."/>
            <person name="Lee H."/>
            <person name="Ostrov N."/>
        </authorList>
    </citation>
    <scope>NUCLEOTIDE SEQUENCE [LARGE SCALE GENOMIC DNA]</scope>
    <source>
        <strain evidence="5 6">DSMZ 700</strain>
    </source>
</reference>
<evidence type="ECO:0000313" key="5">
    <source>
        <dbReference type="EMBL" id="MDX5929566.1"/>
    </source>
</evidence>
<dbReference type="NCBIfam" id="NF033517">
    <property type="entry name" value="transpos_IS66"/>
    <property type="match status" value="1"/>
</dbReference>
<dbReference type="Pfam" id="PF03050">
    <property type="entry name" value="DDE_Tnp_IS66"/>
    <property type="match status" value="1"/>
</dbReference>
<keyword evidence="6" id="KW-1185">Reference proteome</keyword>
<protein>
    <submittedName>
        <fullName evidence="5">IS66 family transposase</fullName>
    </submittedName>
</protein>